<accession>A0ABT4LPW4</accession>
<evidence type="ECO:0000313" key="2">
    <source>
        <dbReference type="EMBL" id="MCZ4283174.1"/>
    </source>
</evidence>
<protein>
    <recommendedName>
        <fullName evidence="4">Resolvase/invertase-type recombinase catalytic domain-containing protein</fullName>
    </recommendedName>
</protein>
<dbReference type="EMBL" id="JAPWGY010000033">
    <property type="protein sequence ID" value="MCZ4283174.1"/>
    <property type="molecule type" value="Genomic_DNA"/>
</dbReference>
<feature type="coiled-coil region" evidence="1">
    <location>
        <begin position="16"/>
        <end position="43"/>
    </location>
</feature>
<name>A0ABT4LPW4_9PROT</name>
<dbReference type="RefSeq" id="WP_269425294.1">
    <property type="nucleotide sequence ID" value="NZ_JAPWGY010000033.1"/>
</dbReference>
<proteinExistence type="predicted"/>
<keyword evidence="1" id="KW-0175">Coiled coil</keyword>
<keyword evidence="3" id="KW-1185">Reference proteome</keyword>
<reference evidence="2" key="1">
    <citation type="submission" date="2022-12" db="EMBL/GenBank/DDBJ databases">
        <title>Bacterial isolates from different developmental stages of Nematostella vectensis.</title>
        <authorList>
            <person name="Fraune S."/>
        </authorList>
    </citation>
    <scope>NUCLEOTIDE SEQUENCE</scope>
    <source>
        <strain evidence="2">G21630-S1</strain>
    </source>
</reference>
<comment type="caution">
    <text evidence="2">The sequence shown here is derived from an EMBL/GenBank/DDBJ whole genome shotgun (WGS) entry which is preliminary data.</text>
</comment>
<sequence length="152" mass="17051">MECFARAYRAEQERLFIQKNQDYDQLSIELKALESKIDNLVEMIANGNMSLAISKALAACEETQLVLQEKIRNIPVTPKPITLSPDLHDIYMSRLNDLQKTLSHEGIRSIAAEVIQKLISRVEVTPRDSGAKGADLKVIGNIEQAIYLSQDP</sequence>
<evidence type="ECO:0000313" key="3">
    <source>
        <dbReference type="Proteomes" id="UP001069802"/>
    </source>
</evidence>
<evidence type="ECO:0008006" key="4">
    <source>
        <dbReference type="Google" id="ProtNLM"/>
    </source>
</evidence>
<organism evidence="2 3">
    <name type="scientific">Kiloniella laminariae</name>
    <dbReference type="NCBI Taxonomy" id="454162"/>
    <lineage>
        <taxon>Bacteria</taxon>
        <taxon>Pseudomonadati</taxon>
        <taxon>Pseudomonadota</taxon>
        <taxon>Alphaproteobacteria</taxon>
        <taxon>Rhodospirillales</taxon>
        <taxon>Kiloniellaceae</taxon>
        <taxon>Kiloniella</taxon>
    </lineage>
</organism>
<evidence type="ECO:0000256" key="1">
    <source>
        <dbReference type="SAM" id="Coils"/>
    </source>
</evidence>
<gene>
    <name evidence="2" type="ORF">O4H49_20520</name>
</gene>
<dbReference type="Proteomes" id="UP001069802">
    <property type="component" value="Unassembled WGS sequence"/>
</dbReference>